<keyword evidence="3 6" id="KW-0812">Transmembrane</keyword>
<feature type="transmembrane region" description="Helical" evidence="6">
    <location>
        <begin position="44"/>
        <end position="65"/>
    </location>
</feature>
<feature type="transmembrane region" description="Helical" evidence="6">
    <location>
        <begin position="110"/>
        <end position="129"/>
    </location>
</feature>
<dbReference type="PANTHER" id="PTHR30250">
    <property type="entry name" value="PST FAMILY PREDICTED COLANIC ACID TRANSPORTER"/>
    <property type="match status" value="1"/>
</dbReference>
<dbReference type="AlphaFoldDB" id="A0A517NSP2"/>
<feature type="transmembrane region" description="Helical" evidence="6">
    <location>
        <begin position="406"/>
        <end position="427"/>
    </location>
</feature>
<dbReference type="InterPro" id="IPR050833">
    <property type="entry name" value="Poly_Biosynth_Transport"/>
</dbReference>
<evidence type="ECO:0000256" key="5">
    <source>
        <dbReference type="ARBA" id="ARBA00023136"/>
    </source>
</evidence>
<feature type="transmembrane region" description="Helical" evidence="6">
    <location>
        <begin position="289"/>
        <end position="311"/>
    </location>
</feature>
<evidence type="ECO:0000313" key="7">
    <source>
        <dbReference type="EMBL" id="QDT10116.1"/>
    </source>
</evidence>
<dbReference type="Pfam" id="PF01943">
    <property type="entry name" value="Polysacc_synt"/>
    <property type="match status" value="1"/>
</dbReference>
<dbReference type="EMBL" id="CP036526">
    <property type="protein sequence ID" value="QDT10116.1"/>
    <property type="molecule type" value="Genomic_DNA"/>
</dbReference>
<gene>
    <name evidence="7" type="ORF">K239x_20700</name>
</gene>
<evidence type="ECO:0000256" key="6">
    <source>
        <dbReference type="SAM" id="Phobius"/>
    </source>
</evidence>
<evidence type="ECO:0000256" key="2">
    <source>
        <dbReference type="ARBA" id="ARBA00022475"/>
    </source>
</evidence>
<evidence type="ECO:0000256" key="4">
    <source>
        <dbReference type="ARBA" id="ARBA00022989"/>
    </source>
</evidence>
<reference evidence="7 8" key="1">
    <citation type="submission" date="2019-02" db="EMBL/GenBank/DDBJ databases">
        <title>Deep-cultivation of Planctomycetes and their phenomic and genomic characterization uncovers novel biology.</title>
        <authorList>
            <person name="Wiegand S."/>
            <person name="Jogler M."/>
            <person name="Boedeker C."/>
            <person name="Pinto D."/>
            <person name="Vollmers J."/>
            <person name="Rivas-Marin E."/>
            <person name="Kohn T."/>
            <person name="Peeters S.H."/>
            <person name="Heuer A."/>
            <person name="Rast P."/>
            <person name="Oberbeckmann S."/>
            <person name="Bunk B."/>
            <person name="Jeske O."/>
            <person name="Meyerdierks A."/>
            <person name="Storesund J.E."/>
            <person name="Kallscheuer N."/>
            <person name="Luecker S."/>
            <person name="Lage O.M."/>
            <person name="Pohl T."/>
            <person name="Merkel B.J."/>
            <person name="Hornburger P."/>
            <person name="Mueller R.-W."/>
            <person name="Bruemmer F."/>
            <person name="Labrenz M."/>
            <person name="Spormann A.M."/>
            <person name="Op den Camp H."/>
            <person name="Overmann J."/>
            <person name="Amann R."/>
            <person name="Jetten M.S.M."/>
            <person name="Mascher T."/>
            <person name="Medema M.H."/>
            <person name="Devos D.P."/>
            <person name="Kaster A.-K."/>
            <person name="Ovreas L."/>
            <person name="Rohde M."/>
            <person name="Galperin M.Y."/>
            <person name="Jogler C."/>
        </authorList>
    </citation>
    <scope>NUCLEOTIDE SEQUENCE [LARGE SCALE GENOMIC DNA]</scope>
    <source>
        <strain evidence="7 8">K23_9</strain>
    </source>
</reference>
<accession>A0A517NSP2</accession>
<evidence type="ECO:0000256" key="1">
    <source>
        <dbReference type="ARBA" id="ARBA00004651"/>
    </source>
</evidence>
<dbReference type="GO" id="GO:0005886">
    <property type="term" value="C:plasma membrane"/>
    <property type="evidence" value="ECO:0007669"/>
    <property type="project" value="UniProtKB-SubCell"/>
</dbReference>
<keyword evidence="8" id="KW-1185">Reference proteome</keyword>
<dbReference type="Proteomes" id="UP000319817">
    <property type="component" value="Chromosome"/>
</dbReference>
<keyword evidence="5 6" id="KW-0472">Membrane</keyword>
<proteinExistence type="predicted"/>
<dbReference type="InterPro" id="IPR002797">
    <property type="entry name" value="Polysacc_synth"/>
</dbReference>
<feature type="transmembrane region" description="Helical" evidence="6">
    <location>
        <begin position="259"/>
        <end position="283"/>
    </location>
</feature>
<feature type="transmembrane region" description="Helical" evidence="6">
    <location>
        <begin position="71"/>
        <end position="89"/>
    </location>
</feature>
<feature type="transmembrane region" description="Helical" evidence="6">
    <location>
        <begin position="351"/>
        <end position="372"/>
    </location>
</feature>
<feature type="transmembrane region" description="Helical" evidence="6">
    <location>
        <begin position="217"/>
        <end position="238"/>
    </location>
</feature>
<evidence type="ECO:0000313" key="8">
    <source>
        <dbReference type="Proteomes" id="UP000319817"/>
    </source>
</evidence>
<feature type="transmembrane region" description="Helical" evidence="6">
    <location>
        <begin position="323"/>
        <end position="345"/>
    </location>
</feature>
<comment type="subcellular location">
    <subcellularLocation>
        <location evidence="1">Cell membrane</location>
        <topology evidence="1">Multi-pass membrane protein</topology>
    </subcellularLocation>
</comment>
<name>A0A517NSP2_9BACT</name>
<organism evidence="7 8">
    <name type="scientific">Stieleria marina</name>
    <dbReference type="NCBI Taxonomy" id="1930275"/>
    <lineage>
        <taxon>Bacteria</taxon>
        <taxon>Pseudomonadati</taxon>
        <taxon>Planctomycetota</taxon>
        <taxon>Planctomycetia</taxon>
        <taxon>Pirellulales</taxon>
        <taxon>Pirellulaceae</taxon>
        <taxon>Stieleria</taxon>
    </lineage>
</organism>
<feature type="transmembrane region" description="Helical" evidence="6">
    <location>
        <begin position="379"/>
        <end position="400"/>
    </location>
</feature>
<feature type="transmembrane region" description="Helical" evidence="6">
    <location>
        <begin position="177"/>
        <end position="197"/>
    </location>
</feature>
<keyword evidence="4 6" id="KW-1133">Transmembrane helix</keyword>
<dbReference type="PANTHER" id="PTHR30250:SF11">
    <property type="entry name" value="O-ANTIGEN TRANSPORTER-RELATED"/>
    <property type="match status" value="1"/>
</dbReference>
<keyword evidence="2" id="KW-1003">Cell membrane</keyword>
<protein>
    <submittedName>
        <fullName evidence="7">Polysaccharide biosynthesis protein</fullName>
    </submittedName>
</protein>
<feature type="transmembrane region" description="Helical" evidence="6">
    <location>
        <begin position="135"/>
        <end position="156"/>
    </location>
</feature>
<sequence>MLGIFQAVSMICWAIATLGFGAAVRRFYRNGDGRTDELLIGRLWLIRLFVASIPISAVACLAWFFGAKFFTAMPITWVLMAILTGYLRAGTDVVESWYIIREEPVTYRTFTFFRFLSTTALVLGLVVLFDQGVYGAIIGELIGAAVWCFIAGYLALSPHKATSRVAEPEAASQSLQLIFRYSLPIIFHASFLWMLVTLDRLLLQRYVDNSALGVYEIAYMFASLLIVVATSINSAWLPDFFRTADDETGPKRFARTADLFFCCVIGCAISLSILSSDFIVILTGGRAEYAGAASLSRIILIGTLFQCFFMAFAQPLFFTGRTLTLACVSGLGVAVNVVFVLYLAPSMGTMGAAWATAAAYAVMFFAMIGIVHQTYRVPWNYFGILGASILFWVITITTPLGSQSSVAYAAVRCVCCLVLLGIVFAWFRWTRDSESEIAFFTAPETPGEIQ</sequence>
<feature type="transmembrane region" description="Helical" evidence="6">
    <location>
        <begin position="6"/>
        <end position="24"/>
    </location>
</feature>
<evidence type="ECO:0000256" key="3">
    <source>
        <dbReference type="ARBA" id="ARBA00022692"/>
    </source>
</evidence>